<evidence type="ECO:0000313" key="5">
    <source>
        <dbReference type="EMBL" id="GFG93146.1"/>
    </source>
</evidence>
<accession>A0A7I9YX65</accession>
<feature type="compositionally biased region" description="Acidic residues" evidence="3">
    <location>
        <begin position="28"/>
        <end position="48"/>
    </location>
</feature>
<evidence type="ECO:0000313" key="6">
    <source>
        <dbReference type="Proteomes" id="UP000465360"/>
    </source>
</evidence>
<keyword evidence="4" id="KW-1133">Transmembrane helix</keyword>
<keyword evidence="6" id="KW-1185">Reference proteome</keyword>
<feature type="region of interest" description="Disordered" evidence="3">
    <location>
        <begin position="1"/>
        <end position="66"/>
    </location>
</feature>
<dbReference type="RefSeq" id="WP_163718986.1">
    <property type="nucleotide sequence ID" value="NZ_BLKZ01000002.1"/>
</dbReference>
<proteinExistence type="predicted"/>
<comment type="subcellular location">
    <subcellularLocation>
        <location evidence="1">Membrane</location>
    </subcellularLocation>
</comment>
<organism evidence="5 6">
    <name type="scientific">Mycobacterium bourgelatii</name>
    <dbReference type="NCBI Taxonomy" id="1273442"/>
    <lineage>
        <taxon>Bacteria</taxon>
        <taxon>Bacillati</taxon>
        <taxon>Actinomycetota</taxon>
        <taxon>Actinomycetes</taxon>
        <taxon>Mycobacteriales</taxon>
        <taxon>Mycobacteriaceae</taxon>
        <taxon>Mycobacterium</taxon>
    </lineage>
</organism>
<evidence type="ECO:0000256" key="2">
    <source>
        <dbReference type="ARBA" id="ARBA00023136"/>
    </source>
</evidence>
<feature type="compositionally biased region" description="Basic and acidic residues" evidence="3">
    <location>
        <begin position="49"/>
        <end position="61"/>
    </location>
</feature>
<reference evidence="5 6" key="1">
    <citation type="journal article" date="2019" name="Emerg. Microbes Infect.">
        <title>Comprehensive subspecies identification of 175 nontuberculous mycobacteria species based on 7547 genomic profiles.</title>
        <authorList>
            <person name="Matsumoto Y."/>
            <person name="Kinjo T."/>
            <person name="Motooka D."/>
            <person name="Nabeya D."/>
            <person name="Jung N."/>
            <person name="Uechi K."/>
            <person name="Horii T."/>
            <person name="Iida T."/>
            <person name="Fujita J."/>
            <person name="Nakamura S."/>
        </authorList>
    </citation>
    <scope>NUCLEOTIDE SEQUENCE [LARGE SCALE GENOMIC DNA]</scope>
    <source>
        <strain evidence="5 6">JCM 30725</strain>
    </source>
</reference>
<dbReference type="PANTHER" id="PTHR37042">
    <property type="entry name" value="OUTER MEMBRANE PROTEIN RV1973"/>
    <property type="match status" value="1"/>
</dbReference>
<name>A0A7I9YX65_MYCBU</name>
<keyword evidence="4" id="KW-0812">Transmembrane</keyword>
<evidence type="ECO:0000256" key="3">
    <source>
        <dbReference type="SAM" id="MobiDB-lite"/>
    </source>
</evidence>
<sequence length="273" mass="29049">MSADTISDTEESVIDDSSVDSATREVEATEEVEAADEADDADDADDADEKAADEKAAAGEKADDEGESRLGRLRKLRIRPSLSWRTVAALLLLAAIGGAFFGYRQYDRLNHEVTALKQAESDRAAAAKLAKEYALKSLTYTYENPDAFFQSVEDGVSQSLKDKYVNATPILKGVMVQAQVTSSGEVLATDAVAQPGDVYQVVVSAAQTTRNLQNPKPRVSLILLQITVNKVDGSWQVSDIGPKTGSHAGNADQLPPPVPSPAPAPAPAPAPRR</sequence>
<evidence type="ECO:0000256" key="4">
    <source>
        <dbReference type="SAM" id="Phobius"/>
    </source>
</evidence>
<keyword evidence="2 4" id="KW-0472">Membrane</keyword>
<dbReference type="PANTHER" id="PTHR37042:SF4">
    <property type="entry name" value="OUTER MEMBRANE PROTEIN RV1973"/>
    <property type="match status" value="1"/>
</dbReference>
<dbReference type="EMBL" id="BLKZ01000002">
    <property type="protein sequence ID" value="GFG93146.1"/>
    <property type="molecule type" value="Genomic_DNA"/>
</dbReference>
<comment type="caution">
    <text evidence="5">The sequence shown here is derived from an EMBL/GenBank/DDBJ whole genome shotgun (WGS) entry which is preliminary data.</text>
</comment>
<dbReference type="Proteomes" id="UP000465360">
    <property type="component" value="Unassembled WGS sequence"/>
</dbReference>
<feature type="compositionally biased region" description="Acidic residues" evidence="3">
    <location>
        <begin position="7"/>
        <end position="18"/>
    </location>
</feature>
<protein>
    <recommendedName>
        <fullName evidence="7">Mce associated membrane protein</fullName>
    </recommendedName>
</protein>
<evidence type="ECO:0008006" key="7">
    <source>
        <dbReference type="Google" id="ProtNLM"/>
    </source>
</evidence>
<feature type="transmembrane region" description="Helical" evidence="4">
    <location>
        <begin position="82"/>
        <end position="103"/>
    </location>
</feature>
<feature type="region of interest" description="Disordered" evidence="3">
    <location>
        <begin position="237"/>
        <end position="273"/>
    </location>
</feature>
<dbReference type="AlphaFoldDB" id="A0A7I9YX65"/>
<feature type="compositionally biased region" description="Pro residues" evidence="3">
    <location>
        <begin position="254"/>
        <end position="273"/>
    </location>
</feature>
<gene>
    <name evidence="5" type="ORF">MBOU_51880</name>
</gene>
<dbReference type="GO" id="GO:0016020">
    <property type="term" value="C:membrane"/>
    <property type="evidence" value="ECO:0007669"/>
    <property type="project" value="UniProtKB-SubCell"/>
</dbReference>
<evidence type="ECO:0000256" key="1">
    <source>
        <dbReference type="ARBA" id="ARBA00004370"/>
    </source>
</evidence>